<comment type="caution">
    <text evidence="8">The sequence shown here is derived from an EMBL/GenBank/DDBJ whole genome shotgun (WGS) entry which is preliminary data.</text>
</comment>
<evidence type="ECO:0000256" key="4">
    <source>
        <dbReference type="ARBA" id="ARBA00022723"/>
    </source>
</evidence>
<evidence type="ECO:0000313" key="9">
    <source>
        <dbReference type="Proteomes" id="UP000265691"/>
    </source>
</evidence>
<name>A0A3A1Y8D5_9GAMM</name>
<comment type="similarity">
    <text evidence="2">Belongs to the GmhB family.</text>
</comment>
<proteinExistence type="inferred from homology"/>
<evidence type="ECO:0000256" key="5">
    <source>
        <dbReference type="ARBA" id="ARBA00022801"/>
    </source>
</evidence>
<accession>A0A3A1Y8D5</accession>
<protein>
    <recommendedName>
        <fullName evidence="7">D,D-heptose 1,7-bisphosphate phosphatase</fullName>
    </recommendedName>
</protein>
<dbReference type="SUPFAM" id="SSF56784">
    <property type="entry name" value="HAD-like"/>
    <property type="match status" value="1"/>
</dbReference>
<dbReference type="RefSeq" id="WP_119525265.1">
    <property type="nucleotide sequence ID" value="NZ_NRHC01000058.1"/>
</dbReference>
<dbReference type="InterPro" id="IPR006543">
    <property type="entry name" value="Histidinol-phos"/>
</dbReference>
<evidence type="ECO:0000256" key="2">
    <source>
        <dbReference type="ARBA" id="ARBA00005628"/>
    </source>
</evidence>
<keyword evidence="9" id="KW-1185">Reference proteome</keyword>
<dbReference type="GO" id="GO:0005975">
    <property type="term" value="P:carbohydrate metabolic process"/>
    <property type="evidence" value="ECO:0007669"/>
    <property type="project" value="InterPro"/>
</dbReference>
<dbReference type="GO" id="GO:0005737">
    <property type="term" value="C:cytoplasm"/>
    <property type="evidence" value="ECO:0007669"/>
    <property type="project" value="UniProtKB-SubCell"/>
</dbReference>
<evidence type="ECO:0000256" key="7">
    <source>
        <dbReference type="ARBA" id="ARBA00031828"/>
    </source>
</evidence>
<evidence type="ECO:0000256" key="6">
    <source>
        <dbReference type="ARBA" id="ARBA00023277"/>
    </source>
</evidence>
<evidence type="ECO:0000256" key="3">
    <source>
        <dbReference type="ARBA" id="ARBA00022490"/>
    </source>
</evidence>
<gene>
    <name evidence="8" type="ORF">CKF54_04995</name>
</gene>
<dbReference type="InterPro" id="IPR004446">
    <property type="entry name" value="Heptose_bisP_phosphatase"/>
</dbReference>
<keyword evidence="4" id="KW-0479">Metal-binding</keyword>
<dbReference type="Pfam" id="PF13242">
    <property type="entry name" value="Hydrolase_like"/>
    <property type="match status" value="1"/>
</dbReference>
<organism evidence="8 9">
    <name type="scientific">Psittacicella hinzii</name>
    <dbReference type="NCBI Taxonomy" id="2028575"/>
    <lineage>
        <taxon>Bacteria</taxon>
        <taxon>Pseudomonadati</taxon>
        <taxon>Pseudomonadota</taxon>
        <taxon>Gammaproteobacteria</taxon>
        <taxon>Pasteurellales</taxon>
        <taxon>Psittacicellaceae</taxon>
        <taxon>Psittacicella</taxon>
    </lineage>
</organism>
<keyword evidence="6" id="KW-0119">Carbohydrate metabolism</keyword>
<dbReference type="Proteomes" id="UP000265691">
    <property type="component" value="Unassembled WGS sequence"/>
</dbReference>
<comment type="subcellular location">
    <subcellularLocation>
        <location evidence="1">Cytoplasm</location>
    </subcellularLocation>
</comment>
<dbReference type="PANTHER" id="PTHR42891">
    <property type="entry name" value="D-GLYCERO-BETA-D-MANNO-HEPTOSE-1,7-BISPHOSPHATE 7-PHOSPHATASE"/>
    <property type="match status" value="1"/>
</dbReference>
<dbReference type="InterPro" id="IPR023214">
    <property type="entry name" value="HAD_sf"/>
</dbReference>
<dbReference type="PANTHER" id="PTHR42891:SF1">
    <property type="entry name" value="D-GLYCERO-BETA-D-MANNO-HEPTOSE-1,7-BISPHOSPHATE 7-PHOSPHATASE"/>
    <property type="match status" value="1"/>
</dbReference>
<evidence type="ECO:0000313" key="8">
    <source>
        <dbReference type="EMBL" id="RIY32377.1"/>
    </source>
</evidence>
<dbReference type="InterPro" id="IPR036412">
    <property type="entry name" value="HAD-like_sf"/>
</dbReference>
<dbReference type="AlphaFoldDB" id="A0A3A1Y8D5"/>
<dbReference type="InterPro" id="IPR006549">
    <property type="entry name" value="HAD-SF_hydro_IIIA"/>
</dbReference>
<dbReference type="GO" id="GO:0016791">
    <property type="term" value="F:phosphatase activity"/>
    <property type="evidence" value="ECO:0007669"/>
    <property type="project" value="InterPro"/>
</dbReference>
<dbReference type="OrthoDB" id="9781367at2"/>
<dbReference type="NCBIfam" id="TIGR01656">
    <property type="entry name" value="Histidinol-ppas"/>
    <property type="match status" value="1"/>
</dbReference>
<evidence type="ECO:0000256" key="1">
    <source>
        <dbReference type="ARBA" id="ARBA00004496"/>
    </source>
</evidence>
<dbReference type="EMBL" id="NRHC01000058">
    <property type="protein sequence ID" value="RIY32377.1"/>
    <property type="molecule type" value="Genomic_DNA"/>
</dbReference>
<reference evidence="8 9" key="1">
    <citation type="submission" date="2017-08" db="EMBL/GenBank/DDBJ databases">
        <title>Reclassification of Bisgaard taxon 37 and 44.</title>
        <authorList>
            <person name="Christensen H."/>
        </authorList>
    </citation>
    <scope>NUCLEOTIDE SEQUENCE [LARGE SCALE GENOMIC DNA]</scope>
    <source>
        <strain evidence="8 9">B96_3</strain>
    </source>
</reference>
<keyword evidence="5" id="KW-0378">Hydrolase</keyword>
<sequence>MTIKLIQVTPNMLLADKYVSKLPANFDPANSATWPKNQGFYLNEQASPVLFTDRDDTINDDGPGYLHVYSQMEIFPEAYQVLRAKQEQGYMLVIVTNQSGISKKKFTLEDFILCMNQMAADAYAQAGLEIDAVLFAHTSDDSEPWRKPNGQTFVEFSQFFQVNAQDCYMMGDKEIDIIYGKNLGMTTIGVKTGTSIPEGADYLVDEIKDIAKIEFKKVLRV</sequence>
<keyword evidence="3" id="KW-0963">Cytoplasm</keyword>
<dbReference type="GO" id="GO:0046872">
    <property type="term" value="F:metal ion binding"/>
    <property type="evidence" value="ECO:0007669"/>
    <property type="project" value="UniProtKB-KW"/>
</dbReference>
<dbReference type="Gene3D" id="3.40.50.1000">
    <property type="entry name" value="HAD superfamily/HAD-like"/>
    <property type="match status" value="1"/>
</dbReference>
<dbReference type="NCBIfam" id="TIGR01662">
    <property type="entry name" value="HAD-SF-IIIA"/>
    <property type="match status" value="1"/>
</dbReference>